<protein>
    <submittedName>
        <fullName evidence="1">Uncharacterized protein</fullName>
    </submittedName>
</protein>
<accession>A0A3G1ZL04</accession>
<dbReference type="Proteomes" id="UP000277198">
    <property type="component" value="Segment"/>
</dbReference>
<evidence type="ECO:0000313" key="2">
    <source>
        <dbReference type="Proteomes" id="UP000277198"/>
    </source>
</evidence>
<name>A0A3G1ZL04_BPPHH</name>
<organism evidence="1 2">
    <name type="scientific">Halobacterium phage phiH</name>
    <name type="common">Bacteriophage phi-H</name>
    <dbReference type="NCBI Taxonomy" id="169684"/>
    <lineage>
        <taxon>Viruses</taxon>
        <taxon>Duplodnaviria</taxon>
        <taxon>Heunggongvirae</taxon>
        <taxon>Uroviricota</taxon>
        <taxon>Caudoviricetes</taxon>
        <taxon>Vertoviridae</taxon>
        <taxon>Myohalovirus</taxon>
        <taxon>Myohalovirus spontanei</taxon>
        <taxon>Myohalovirus phiH</taxon>
    </lineage>
</organism>
<organismHost>
    <name type="scientific">Halobacterium salinarum</name>
    <name type="common">Halobacterium halobium</name>
    <dbReference type="NCBI Taxonomy" id="2242"/>
</organismHost>
<gene>
    <name evidence="1" type="ORF">PhiH1_435</name>
</gene>
<dbReference type="EMBL" id="MK002701">
    <property type="protein sequence ID" value="AYM00333.1"/>
    <property type="molecule type" value="Genomic_DNA"/>
</dbReference>
<proteinExistence type="predicted"/>
<reference evidence="1 2" key="1">
    <citation type="journal article" date="2018" name="Genes (Basel)">
        <title>Complete Genome Sequence of the Model Halovirus PhiH1 (PhiH1).</title>
        <authorList>
            <person name="Dyall-Smith M."/>
            <person name="Pfeifer F."/>
            <person name="Witte A."/>
            <person name="Oesterhelt D."/>
            <person name="Pfeiffer F."/>
        </authorList>
    </citation>
    <scope>NUCLEOTIDE SEQUENCE [LARGE SCALE GENOMIC DNA]</scope>
    <source>
        <strain evidence="1">Variant phiH1</strain>
    </source>
</reference>
<keyword evidence="2" id="KW-1185">Reference proteome</keyword>
<evidence type="ECO:0000313" key="1">
    <source>
        <dbReference type="EMBL" id="AYM00333.1"/>
    </source>
</evidence>
<sequence length="122" mass="13880">MPDQKMLSWFGGGDLDNVDLEIDDSDGYDFEGRRRVREYAEEVATGGWELAHVGDEKIWWEHPDPSSAKLYRIEKKSGGWSGYRTDRPVDPSRTEDLQEALDGAGEWMAANQIRDVDEGDDD</sequence>